<evidence type="ECO:0000259" key="13">
    <source>
        <dbReference type="PROSITE" id="PS50109"/>
    </source>
</evidence>
<dbReference type="CDD" id="cd06225">
    <property type="entry name" value="HAMP"/>
    <property type="match status" value="1"/>
</dbReference>
<evidence type="ECO:0000256" key="10">
    <source>
        <dbReference type="ARBA" id="ARBA00023136"/>
    </source>
</evidence>
<keyword evidence="5" id="KW-0808">Transferase</keyword>
<reference evidence="15 16" key="1">
    <citation type="submission" date="2024-09" db="EMBL/GenBank/DDBJ databases">
        <authorList>
            <person name="Sun Q."/>
            <person name="Mori K."/>
        </authorList>
    </citation>
    <scope>NUCLEOTIDE SEQUENCE [LARGE SCALE GENOMIC DNA]</scope>
    <source>
        <strain evidence="15 16">JCM 13503</strain>
    </source>
</reference>
<dbReference type="SUPFAM" id="SSF158472">
    <property type="entry name" value="HAMP domain-like"/>
    <property type="match status" value="1"/>
</dbReference>
<feature type="compositionally biased region" description="Basic and acidic residues" evidence="11">
    <location>
        <begin position="1"/>
        <end position="15"/>
    </location>
</feature>
<dbReference type="RefSeq" id="WP_380009931.1">
    <property type="nucleotide sequence ID" value="NZ_JBHLYR010000033.1"/>
</dbReference>
<name>A0ABV6AYR8_9DEIO</name>
<dbReference type="EMBL" id="JBHLYR010000033">
    <property type="protein sequence ID" value="MFB9992639.1"/>
    <property type="molecule type" value="Genomic_DNA"/>
</dbReference>
<feature type="domain" description="HAMP" evidence="14">
    <location>
        <begin position="161"/>
        <end position="214"/>
    </location>
</feature>
<feature type="domain" description="Histidine kinase" evidence="13">
    <location>
        <begin position="222"/>
        <end position="438"/>
    </location>
</feature>
<evidence type="ECO:0000256" key="9">
    <source>
        <dbReference type="ARBA" id="ARBA00023012"/>
    </source>
</evidence>
<organism evidence="15 16">
    <name type="scientific">Deinococcus oregonensis</name>
    <dbReference type="NCBI Taxonomy" id="1805970"/>
    <lineage>
        <taxon>Bacteria</taxon>
        <taxon>Thermotogati</taxon>
        <taxon>Deinococcota</taxon>
        <taxon>Deinococci</taxon>
        <taxon>Deinococcales</taxon>
        <taxon>Deinococcaceae</taxon>
        <taxon>Deinococcus</taxon>
    </lineage>
</organism>
<dbReference type="SUPFAM" id="SSF47384">
    <property type="entry name" value="Homodimeric domain of signal transducing histidine kinase"/>
    <property type="match status" value="1"/>
</dbReference>
<dbReference type="GO" id="GO:0005524">
    <property type="term" value="F:ATP binding"/>
    <property type="evidence" value="ECO:0007669"/>
    <property type="project" value="UniProtKB-KW"/>
</dbReference>
<evidence type="ECO:0000313" key="15">
    <source>
        <dbReference type="EMBL" id="MFB9992639.1"/>
    </source>
</evidence>
<dbReference type="Gene3D" id="1.10.287.130">
    <property type="match status" value="1"/>
</dbReference>
<dbReference type="Pfam" id="PF00672">
    <property type="entry name" value="HAMP"/>
    <property type="match status" value="1"/>
</dbReference>
<dbReference type="SUPFAM" id="SSF55874">
    <property type="entry name" value="ATPase domain of HSP90 chaperone/DNA topoisomerase II/histidine kinase"/>
    <property type="match status" value="1"/>
</dbReference>
<dbReference type="SMART" id="SM00304">
    <property type="entry name" value="HAMP"/>
    <property type="match status" value="1"/>
</dbReference>
<keyword evidence="6 12" id="KW-0812">Transmembrane</keyword>
<keyword evidence="8 12" id="KW-1133">Transmembrane helix</keyword>
<keyword evidence="16" id="KW-1185">Reference proteome</keyword>
<dbReference type="InterPro" id="IPR005467">
    <property type="entry name" value="His_kinase_dom"/>
</dbReference>
<dbReference type="EC" id="2.7.13.3" evidence="3"/>
<dbReference type="Gene3D" id="6.10.340.10">
    <property type="match status" value="1"/>
</dbReference>
<evidence type="ECO:0000313" key="16">
    <source>
        <dbReference type="Proteomes" id="UP001589733"/>
    </source>
</evidence>
<dbReference type="InterPro" id="IPR003660">
    <property type="entry name" value="HAMP_dom"/>
</dbReference>
<dbReference type="Pfam" id="PF00512">
    <property type="entry name" value="HisKA"/>
    <property type="match status" value="1"/>
</dbReference>
<dbReference type="PROSITE" id="PS50885">
    <property type="entry name" value="HAMP"/>
    <property type="match status" value="1"/>
</dbReference>
<sequence length="438" mass="47665">MKREERQDIEERGPDWLHGQRHSLNRHVRQQGKRAKRDAKKRRRNRNGLRARLTRNFALVAVLAVVLTSFATVDAAFKVIARLNPELGLMSADQGGDPIGFQWSWPEVDPSAPAPTGAAATLLAQRRELVRSASAEITRSAVRSAFISALLAVIVAALVTRQLTRPLGRLVVGAQRLQAGERDLQLPVPRRRDELRDLTAAFNDLTTSLARQEAWRRGLIADVAHDLRTPLAVLRSEIEAMQDGVQPTDAAALTRLHSEVLLLARLVTDLRLLSLAESGALSLKPVTLDGGHMLHALADAYANRAAGAGITLEVVAPRPAAVVADPDRLTQTLRNILDNALRYAAPGAVTLSAQQDSSHTRLTIRDHGPGFRPDDLSRAFERFYRADASRTRDPQGRASSGLGLAIARALTEAQGGYIEARNHPGGGAEFTLTFPVQA</sequence>
<keyword evidence="4" id="KW-0597">Phosphoprotein</keyword>
<protein>
    <recommendedName>
        <fullName evidence="3">histidine kinase</fullName>
        <ecNumber evidence="3">2.7.13.3</ecNumber>
    </recommendedName>
</protein>
<dbReference type="InterPro" id="IPR004358">
    <property type="entry name" value="Sig_transdc_His_kin-like_C"/>
</dbReference>
<keyword evidence="9" id="KW-0902">Two-component regulatory system</keyword>
<keyword evidence="15" id="KW-0547">Nucleotide-binding</keyword>
<dbReference type="Pfam" id="PF02518">
    <property type="entry name" value="HATPase_c"/>
    <property type="match status" value="1"/>
</dbReference>
<dbReference type="PRINTS" id="PR00344">
    <property type="entry name" value="BCTRLSENSOR"/>
</dbReference>
<dbReference type="InterPro" id="IPR003661">
    <property type="entry name" value="HisK_dim/P_dom"/>
</dbReference>
<feature type="region of interest" description="Disordered" evidence="11">
    <location>
        <begin position="1"/>
        <end position="47"/>
    </location>
</feature>
<evidence type="ECO:0000256" key="7">
    <source>
        <dbReference type="ARBA" id="ARBA00022777"/>
    </source>
</evidence>
<dbReference type="InterPro" id="IPR050428">
    <property type="entry name" value="TCS_sensor_his_kinase"/>
</dbReference>
<dbReference type="SMART" id="SM00388">
    <property type="entry name" value="HisKA"/>
    <property type="match status" value="1"/>
</dbReference>
<dbReference type="CDD" id="cd00075">
    <property type="entry name" value="HATPase"/>
    <property type="match status" value="1"/>
</dbReference>
<evidence type="ECO:0000256" key="6">
    <source>
        <dbReference type="ARBA" id="ARBA00022692"/>
    </source>
</evidence>
<dbReference type="SMART" id="SM00387">
    <property type="entry name" value="HATPase_c"/>
    <property type="match status" value="1"/>
</dbReference>
<evidence type="ECO:0000256" key="8">
    <source>
        <dbReference type="ARBA" id="ARBA00022989"/>
    </source>
</evidence>
<dbReference type="InterPro" id="IPR003594">
    <property type="entry name" value="HATPase_dom"/>
</dbReference>
<feature type="transmembrane region" description="Helical" evidence="12">
    <location>
        <begin position="57"/>
        <end position="81"/>
    </location>
</feature>
<dbReference type="PROSITE" id="PS50109">
    <property type="entry name" value="HIS_KIN"/>
    <property type="match status" value="1"/>
</dbReference>
<comment type="caution">
    <text evidence="15">The sequence shown here is derived from an EMBL/GenBank/DDBJ whole genome shotgun (WGS) entry which is preliminary data.</text>
</comment>
<dbReference type="PANTHER" id="PTHR45436:SF5">
    <property type="entry name" value="SENSOR HISTIDINE KINASE TRCS"/>
    <property type="match status" value="1"/>
</dbReference>
<evidence type="ECO:0000256" key="12">
    <source>
        <dbReference type="SAM" id="Phobius"/>
    </source>
</evidence>
<dbReference type="InterPro" id="IPR036890">
    <property type="entry name" value="HATPase_C_sf"/>
</dbReference>
<keyword evidence="7" id="KW-0418">Kinase</keyword>
<evidence type="ECO:0000256" key="5">
    <source>
        <dbReference type="ARBA" id="ARBA00022679"/>
    </source>
</evidence>
<evidence type="ECO:0000256" key="3">
    <source>
        <dbReference type="ARBA" id="ARBA00012438"/>
    </source>
</evidence>
<comment type="subcellular location">
    <subcellularLocation>
        <location evidence="2">Membrane</location>
    </subcellularLocation>
</comment>
<evidence type="ECO:0000256" key="1">
    <source>
        <dbReference type="ARBA" id="ARBA00000085"/>
    </source>
</evidence>
<evidence type="ECO:0000256" key="4">
    <source>
        <dbReference type="ARBA" id="ARBA00022553"/>
    </source>
</evidence>
<gene>
    <name evidence="15" type="ORF">ACFFLM_11735</name>
</gene>
<feature type="compositionally biased region" description="Basic residues" evidence="11">
    <location>
        <begin position="19"/>
        <end position="47"/>
    </location>
</feature>
<evidence type="ECO:0000259" key="14">
    <source>
        <dbReference type="PROSITE" id="PS50885"/>
    </source>
</evidence>
<dbReference type="Proteomes" id="UP001589733">
    <property type="component" value="Unassembled WGS sequence"/>
</dbReference>
<proteinExistence type="predicted"/>
<dbReference type="PANTHER" id="PTHR45436">
    <property type="entry name" value="SENSOR HISTIDINE KINASE YKOH"/>
    <property type="match status" value="1"/>
</dbReference>
<dbReference type="CDD" id="cd00082">
    <property type="entry name" value="HisKA"/>
    <property type="match status" value="1"/>
</dbReference>
<keyword evidence="15" id="KW-0067">ATP-binding</keyword>
<evidence type="ECO:0000256" key="2">
    <source>
        <dbReference type="ARBA" id="ARBA00004370"/>
    </source>
</evidence>
<accession>A0ABV6AYR8</accession>
<dbReference type="Gene3D" id="3.30.565.10">
    <property type="entry name" value="Histidine kinase-like ATPase, C-terminal domain"/>
    <property type="match status" value="1"/>
</dbReference>
<dbReference type="InterPro" id="IPR036097">
    <property type="entry name" value="HisK_dim/P_sf"/>
</dbReference>
<evidence type="ECO:0000256" key="11">
    <source>
        <dbReference type="SAM" id="MobiDB-lite"/>
    </source>
</evidence>
<comment type="catalytic activity">
    <reaction evidence="1">
        <text>ATP + protein L-histidine = ADP + protein N-phospho-L-histidine.</text>
        <dbReference type="EC" id="2.7.13.3"/>
    </reaction>
</comment>
<keyword evidence="10 12" id="KW-0472">Membrane</keyword>